<feature type="domain" description="Core-binding (CB)" evidence="13">
    <location>
        <begin position="4"/>
        <end position="88"/>
    </location>
</feature>
<evidence type="ECO:0000259" key="13">
    <source>
        <dbReference type="PROSITE" id="PS51900"/>
    </source>
</evidence>
<keyword evidence="10 11" id="KW-0131">Cell cycle</keyword>
<dbReference type="InterPro" id="IPR050090">
    <property type="entry name" value="Tyrosine_recombinase_XerCD"/>
</dbReference>
<comment type="subunit">
    <text evidence="11">Forms a cyclic heterotetrameric complex composed of two molecules of XerC and two molecules of XerD.</text>
</comment>
<keyword evidence="6 11" id="KW-0159">Chromosome partition</keyword>
<dbReference type="CDD" id="cd00798">
    <property type="entry name" value="INT_XerDC_C"/>
    <property type="match status" value="1"/>
</dbReference>
<evidence type="ECO:0000256" key="7">
    <source>
        <dbReference type="ARBA" id="ARBA00022908"/>
    </source>
</evidence>
<feature type="active site" evidence="11">
    <location>
        <position position="240"/>
    </location>
</feature>
<gene>
    <name evidence="11 14" type="primary">xerC</name>
    <name evidence="14" type="ORF">JYB87_02145</name>
</gene>
<feature type="domain" description="Tyr recombinase" evidence="12">
    <location>
        <begin position="109"/>
        <end position="288"/>
    </location>
</feature>
<dbReference type="Gene3D" id="1.10.150.130">
    <property type="match status" value="1"/>
</dbReference>
<dbReference type="Proteomes" id="UP000662770">
    <property type="component" value="Chromosome"/>
</dbReference>
<protein>
    <recommendedName>
        <fullName evidence="3 11">Tyrosine recombinase XerC</fullName>
    </recommendedName>
</protein>
<comment type="subcellular location">
    <subcellularLocation>
        <location evidence="1 11">Cytoplasm</location>
    </subcellularLocation>
</comment>
<keyword evidence="5 11" id="KW-0132">Cell division</keyword>
<feature type="active site" evidence="11">
    <location>
        <position position="172"/>
    </location>
</feature>
<dbReference type="Pfam" id="PF00589">
    <property type="entry name" value="Phage_integrase"/>
    <property type="match status" value="1"/>
</dbReference>
<evidence type="ECO:0000256" key="6">
    <source>
        <dbReference type="ARBA" id="ARBA00022829"/>
    </source>
</evidence>
<evidence type="ECO:0000256" key="3">
    <source>
        <dbReference type="ARBA" id="ARBA00015804"/>
    </source>
</evidence>
<feature type="active site" evidence="11">
    <location>
        <position position="148"/>
    </location>
</feature>
<dbReference type="PANTHER" id="PTHR30349:SF81">
    <property type="entry name" value="TYROSINE RECOMBINASE XERC"/>
    <property type="match status" value="1"/>
</dbReference>
<dbReference type="PANTHER" id="PTHR30349">
    <property type="entry name" value="PHAGE INTEGRASE-RELATED"/>
    <property type="match status" value="1"/>
</dbReference>
<organism evidence="14 15">
    <name type="scientific">Shewanella avicenniae</name>
    <dbReference type="NCBI Taxonomy" id="2814294"/>
    <lineage>
        <taxon>Bacteria</taxon>
        <taxon>Pseudomonadati</taxon>
        <taxon>Pseudomonadota</taxon>
        <taxon>Gammaproteobacteria</taxon>
        <taxon>Alteromonadales</taxon>
        <taxon>Shewanellaceae</taxon>
        <taxon>Shewanella</taxon>
    </lineage>
</organism>
<dbReference type="InterPro" id="IPR002104">
    <property type="entry name" value="Integrase_catalytic"/>
</dbReference>
<dbReference type="Pfam" id="PF02899">
    <property type="entry name" value="Phage_int_SAM_1"/>
    <property type="match status" value="1"/>
</dbReference>
<dbReference type="InterPro" id="IPR004107">
    <property type="entry name" value="Integrase_SAM-like_N"/>
</dbReference>
<evidence type="ECO:0000259" key="12">
    <source>
        <dbReference type="PROSITE" id="PS51898"/>
    </source>
</evidence>
<evidence type="ECO:0000313" key="14">
    <source>
        <dbReference type="EMBL" id="QSX35385.1"/>
    </source>
</evidence>
<evidence type="ECO:0000256" key="8">
    <source>
        <dbReference type="ARBA" id="ARBA00023125"/>
    </source>
</evidence>
<dbReference type="EMBL" id="CP071503">
    <property type="protein sequence ID" value="QSX35385.1"/>
    <property type="molecule type" value="Genomic_DNA"/>
</dbReference>
<dbReference type="InterPro" id="IPR010998">
    <property type="entry name" value="Integrase_recombinase_N"/>
</dbReference>
<evidence type="ECO:0000313" key="15">
    <source>
        <dbReference type="Proteomes" id="UP000662770"/>
    </source>
</evidence>
<keyword evidence="7 11" id="KW-0229">DNA integration</keyword>
<keyword evidence="4 11" id="KW-0963">Cytoplasm</keyword>
<dbReference type="InterPro" id="IPR011931">
    <property type="entry name" value="Recomb_XerC"/>
</dbReference>
<evidence type="ECO:0000256" key="1">
    <source>
        <dbReference type="ARBA" id="ARBA00004496"/>
    </source>
</evidence>
<accession>A0ABX7QWW4</accession>
<comment type="similarity">
    <text evidence="2 11">Belongs to the 'phage' integrase family. XerC subfamily.</text>
</comment>
<sequence>MAGLADSPWIAKFERFLSAERQLSAYTVRNYLNELQRVASLLPDDCQWQQVTHEQLKAVLAKLHRRGLSPRSLSLCLSAQKQFFSYLLREQQIVANPAAQLSAPKQGKPLPKNLDADSVNHLLDIEVTDAISARDKALMELFYSSGLRLAELAGLDLNDIDLVEAQVKVVGKGSKERLLPVGAMAVNAIKQWLNYRKLLPCQDAALFVSNRGSRLSHRSIQARLSYWAQQQLLSAKVHPHKLRHSFATHLLEASGDLRAVQELLGHANLSTTQIYTSLDFQHLAKVYDGAHPRARKGKN</sequence>
<dbReference type="InterPro" id="IPR044068">
    <property type="entry name" value="CB"/>
</dbReference>
<dbReference type="SUPFAM" id="SSF56349">
    <property type="entry name" value="DNA breaking-rejoining enzymes"/>
    <property type="match status" value="1"/>
</dbReference>
<evidence type="ECO:0000256" key="4">
    <source>
        <dbReference type="ARBA" id="ARBA00022490"/>
    </source>
</evidence>
<evidence type="ECO:0000256" key="10">
    <source>
        <dbReference type="ARBA" id="ARBA00023306"/>
    </source>
</evidence>
<dbReference type="Gene3D" id="1.10.443.10">
    <property type="entry name" value="Intergrase catalytic core"/>
    <property type="match status" value="1"/>
</dbReference>
<proteinExistence type="inferred from homology"/>
<evidence type="ECO:0000256" key="2">
    <source>
        <dbReference type="ARBA" id="ARBA00006657"/>
    </source>
</evidence>
<evidence type="ECO:0000256" key="11">
    <source>
        <dbReference type="HAMAP-Rule" id="MF_01808"/>
    </source>
</evidence>
<comment type="function">
    <text evidence="11">Site-specific tyrosine recombinase, which acts by catalyzing the cutting and rejoining of the recombining DNA molecules. The XerC-XerD complex is essential to convert dimers of the bacterial chromosome into monomers to permit their segregation at cell division. It also contributes to the segregational stability of plasmids.</text>
</comment>
<dbReference type="NCBIfam" id="TIGR02224">
    <property type="entry name" value="recomb_XerC"/>
    <property type="match status" value="1"/>
</dbReference>
<feature type="active site" evidence="11">
    <location>
        <position position="266"/>
    </location>
</feature>
<evidence type="ECO:0000256" key="5">
    <source>
        <dbReference type="ARBA" id="ARBA00022618"/>
    </source>
</evidence>
<reference evidence="14 15" key="1">
    <citation type="submission" date="2021-03" db="EMBL/GenBank/DDBJ databases">
        <title>Novel species identification of genus Shewanella.</title>
        <authorList>
            <person name="Liu G."/>
            <person name="Zhang Q."/>
        </authorList>
    </citation>
    <scope>NUCLEOTIDE SEQUENCE [LARGE SCALE GENOMIC DNA]</scope>
    <source>
        <strain evidence="14 15">FJAT-51800</strain>
    </source>
</reference>
<dbReference type="InterPro" id="IPR011010">
    <property type="entry name" value="DNA_brk_join_enz"/>
</dbReference>
<dbReference type="InterPro" id="IPR013762">
    <property type="entry name" value="Integrase-like_cat_sf"/>
</dbReference>
<keyword evidence="9 11" id="KW-0233">DNA recombination</keyword>
<feature type="active site" evidence="11">
    <location>
        <position position="243"/>
    </location>
</feature>
<dbReference type="HAMAP" id="MF_01808">
    <property type="entry name" value="Recomb_XerC_XerD"/>
    <property type="match status" value="1"/>
</dbReference>
<feature type="active site" description="O-(3'-phospho-DNA)-tyrosine intermediate" evidence="11">
    <location>
        <position position="275"/>
    </location>
</feature>
<keyword evidence="8 11" id="KW-0238">DNA-binding</keyword>
<dbReference type="InterPro" id="IPR023009">
    <property type="entry name" value="Tyrosine_recombinase_XerC/XerD"/>
</dbReference>
<dbReference type="PROSITE" id="PS51898">
    <property type="entry name" value="TYR_RECOMBINASE"/>
    <property type="match status" value="1"/>
</dbReference>
<dbReference type="PROSITE" id="PS51900">
    <property type="entry name" value="CB"/>
    <property type="match status" value="1"/>
</dbReference>
<name>A0ABX7QWW4_9GAMM</name>
<evidence type="ECO:0000256" key="9">
    <source>
        <dbReference type="ARBA" id="ARBA00023172"/>
    </source>
</evidence>
<keyword evidence="15" id="KW-1185">Reference proteome</keyword>